<gene>
    <name evidence="7" type="ORF">D1010_08570</name>
</gene>
<evidence type="ECO:0000256" key="6">
    <source>
        <dbReference type="RuleBase" id="RU004466"/>
    </source>
</evidence>
<dbReference type="PANTHER" id="PTHR12001:SF69">
    <property type="entry name" value="ALL TRANS-POLYPRENYL-DIPHOSPHATE SYNTHASE PDSS1"/>
    <property type="match status" value="1"/>
</dbReference>
<dbReference type="PANTHER" id="PTHR12001">
    <property type="entry name" value="GERANYLGERANYL PYROPHOSPHATE SYNTHASE"/>
    <property type="match status" value="1"/>
</dbReference>
<protein>
    <recommendedName>
        <fullName evidence="9">Polyprenyl synthetase family protein</fullName>
    </recommendedName>
</protein>
<dbReference type="InterPro" id="IPR000092">
    <property type="entry name" value="Polyprenyl_synt"/>
</dbReference>
<dbReference type="KEGG" id="lhb:D1010_08570"/>
<accession>A0A5P8M5S5</accession>
<evidence type="ECO:0000256" key="5">
    <source>
        <dbReference type="ARBA" id="ARBA00022842"/>
    </source>
</evidence>
<dbReference type="Pfam" id="PF00348">
    <property type="entry name" value="polyprenyl_synt"/>
    <property type="match status" value="1"/>
</dbReference>
<keyword evidence="3 6" id="KW-0808">Transferase</keyword>
<evidence type="ECO:0000313" key="8">
    <source>
        <dbReference type="Proteomes" id="UP000326779"/>
    </source>
</evidence>
<dbReference type="PROSITE" id="PS00723">
    <property type="entry name" value="POLYPRENYL_SYNTHASE_1"/>
    <property type="match status" value="1"/>
</dbReference>
<sequence>MVRYAIVNVSQLLEPRKLFMKSNQTKQPVDFTGIAPALTTVKAALAAQQLAVPQYAADYNAALRTTGKMWRAALTILFAQLAAPETDTLPPTVTTGATAIEMLHLATLMHDDVLDEAPIRRHRPTLQMKHGNHAAIYLGDELLARYFRLVTEIAPDLAFTHYHARVMQQILTGELQQAAEAYDTQAGIDTYIATVRGKTGALFGLAAKTGVWLTQGAPDTADTSTAFGENLGITFQILDDLNDFRLQQNSGKPKLGDLESGIYTLPLRLGMRDYPQLQALLVGPAPVSDIIAFLRRHPDIITATARLGQVYLTKAQAALAQWPDTPARGPLTQMTAYLEQALQLTDV</sequence>
<dbReference type="SUPFAM" id="SSF48576">
    <property type="entry name" value="Terpenoid synthases"/>
    <property type="match status" value="1"/>
</dbReference>
<dbReference type="EMBL" id="CP045143">
    <property type="protein sequence ID" value="QFR23451.1"/>
    <property type="molecule type" value="Genomic_DNA"/>
</dbReference>
<dbReference type="AlphaFoldDB" id="A0A5P8M5S5"/>
<dbReference type="GO" id="GO:0046872">
    <property type="term" value="F:metal ion binding"/>
    <property type="evidence" value="ECO:0007669"/>
    <property type="project" value="UniProtKB-KW"/>
</dbReference>
<proteinExistence type="inferred from homology"/>
<reference evidence="7 8" key="1">
    <citation type="submission" date="2019-10" db="EMBL/GenBank/DDBJ databases">
        <title>The completed genome of Lactobacillus harbinensis M1.</title>
        <authorList>
            <person name="Zheng Y."/>
        </authorList>
    </citation>
    <scope>NUCLEOTIDE SEQUENCE [LARGE SCALE GENOMIC DNA]</scope>
    <source>
        <strain evidence="7 8">M1</strain>
    </source>
</reference>
<dbReference type="SFLD" id="SFLDS00005">
    <property type="entry name" value="Isoprenoid_Synthase_Type_I"/>
    <property type="match status" value="1"/>
</dbReference>
<name>A0A5P8M5S5_9LACO</name>
<dbReference type="GO" id="GO:0008299">
    <property type="term" value="P:isoprenoid biosynthetic process"/>
    <property type="evidence" value="ECO:0007669"/>
    <property type="project" value="InterPro"/>
</dbReference>
<evidence type="ECO:0000256" key="1">
    <source>
        <dbReference type="ARBA" id="ARBA00001946"/>
    </source>
</evidence>
<evidence type="ECO:0000256" key="4">
    <source>
        <dbReference type="ARBA" id="ARBA00022723"/>
    </source>
</evidence>
<evidence type="ECO:0000256" key="2">
    <source>
        <dbReference type="ARBA" id="ARBA00006706"/>
    </source>
</evidence>
<dbReference type="Gene3D" id="1.10.600.10">
    <property type="entry name" value="Farnesyl Diphosphate Synthase"/>
    <property type="match status" value="1"/>
</dbReference>
<dbReference type="CDD" id="cd00685">
    <property type="entry name" value="Trans_IPPS_HT"/>
    <property type="match status" value="1"/>
</dbReference>
<dbReference type="Proteomes" id="UP000326779">
    <property type="component" value="Chromosome"/>
</dbReference>
<evidence type="ECO:0000256" key="3">
    <source>
        <dbReference type="ARBA" id="ARBA00022679"/>
    </source>
</evidence>
<keyword evidence="5" id="KW-0460">Magnesium</keyword>
<dbReference type="PROSITE" id="PS00444">
    <property type="entry name" value="POLYPRENYL_SYNTHASE_2"/>
    <property type="match status" value="1"/>
</dbReference>
<keyword evidence="4" id="KW-0479">Metal-binding</keyword>
<comment type="cofactor">
    <cofactor evidence="1">
        <name>Mg(2+)</name>
        <dbReference type="ChEBI" id="CHEBI:18420"/>
    </cofactor>
</comment>
<organism evidence="7 8">
    <name type="scientific">Schleiferilactobacillus harbinensis</name>
    <dbReference type="NCBI Taxonomy" id="304207"/>
    <lineage>
        <taxon>Bacteria</taxon>
        <taxon>Bacillati</taxon>
        <taxon>Bacillota</taxon>
        <taxon>Bacilli</taxon>
        <taxon>Lactobacillales</taxon>
        <taxon>Lactobacillaceae</taxon>
        <taxon>Schleiferilactobacillus</taxon>
    </lineage>
</organism>
<dbReference type="InterPro" id="IPR008949">
    <property type="entry name" value="Isoprenoid_synthase_dom_sf"/>
</dbReference>
<evidence type="ECO:0008006" key="9">
    <source>
        <dbReference type="Google" id="ProtNLM"/>
    </source>
</evidence>
<dbReference type="GO" id="GO:0004659">
    <property type="term" value="F:prenyltransferase activity"/>
    <property type="evidence" value="ECO:0007669"/>
    <property type="project" value="InterPro"/>
</dbReference>
<evidence type="ECO:0000313" key="7">
    <source>
        <dbReference type="EMBL" id="QFR23451.1"/>
    </source>
</evidence>
<comment type="similarity">
    <text evidence="2 6">Belongs to the FPP/GGPP synthase family.</text>
</comment>
<dbReference type="InterPro" id="IPR033749">
    <property type="entry name" value="Polyprenyl_synt_CS"/>
</dbReference>